<proteinExistence type="predicted"/>
<evidence type="ECO:0000313" key="5">
    <source>
        <dbReference type="Proteomes" id="UP000886602"/>
    </source>
</evidence>
<feature type="domain" description="CBS" evidence="3">
    <location>
        <begin position="155"/>
        <end position="213"/>
    </location>
</feature>
<protein>
    <submittedName>
        <fullName evidence="4">CBS domain-containing protein</fullName>
    </submittedName>
</protein>
<sequence>MFAIYGTSGPIYQGTLENLPRISPVVRRGPVIAARRIGDQIEEVVLPTDSGATEASALGGQAVEAYKAMLPQNIERGPLYHANQIMQRQLVTVNADDDVARAWRVLVEHQIHQAPVLDSGQRLIGIVSERDLLTTLNVDDGQVRDVLARRVSDVMTTPVVAASPVTDIRRIARVMLDRDVEGVPIVNDAGTLVGFVSHSDIMRAIVTDPPLSIWR</sequence>
<comment type="caution">
    <text evidence="4">The sequence shown here is derived from an EMBL/GenBank/DDBJ whole genome shotgun (WGS) entry which is preliminary data.</text>
</comment>
<dbReference type="AlphaFoldDB" id="A0A9D7FHM8"/>
<feature type="domain" description="CBS" evidence="3">
    <location>
        <begin position="86"/>
        <end position="146"/>
    </location>
</feature>
<accession>A0A9D7FHM8</accession>
<evidence type="ECO:0000259" key="3">
    <source>
        <dbReference type="PROSITE" id="PS51371"/>
    </source>
</evidence>
<dbReference type="PROSITE" id="PS51371">
    <property type="entry name" value="CBS"/>
    <property type="match status" value="2"/>
</dbReference>
<dbReference type="InterPro" id="IPR046342">
    <property type="entry name" value="CBS_dom_sf"/>
</dbReference>
<gene>
    <name evidence="4" type="ORF">IPJ48_20855</name>
</gene>
<dbReference type="PANTHER" id="PTHR43080">
    <property type="entry name" value="CBS DOMAIN-CONTAINING PROTEIN CBSX3, MITOCHONDRIAL"/>
    <property type="match status" value="1"/>
</dbReference>
<dbReference type="PANTHER" id="PTHR43080:SF2">
    <property type="entry name" value="CBS DOMAIN-CONTAINING PROTEIN"/>
    <property type="match status" value="1"/>
</dbReference>
<evidence type="ECO:0000256" key="1">
    <source>
        <dbReference type="ARBA" id="ARBA00023122"/>
    </source>
</evidence>
<evidence type="ECO:0000256" key="2">
    <source>
        <dbReference type="PROSITE-ProRule" id="PRU00703"/>
    </source>
</evidence>
<dbReference type="SUPFAM" id="SSF54631">
    <property type="entry name" value="CBS-domain pair"/>
    <property type="match status" value="1"/>
</dbReference>
<evidence type="ECO:0000313" key="4">
    <source>
        <dbReference type="EMBL" id="MBK7425325.1"/>
    </source>
</evidence>
<dbReference type="Proteomes" id="UP000886602">
    <property type="component" value="Unassembled WGS sequence"/>
</dbReference>
<dbReference type="Gene3D" id="3.10.580.10">
    <property type="entry name" value="CBS-domain"/>
    <property type="match status" value="1"/>
</dbReference>
<dbReference type="InterPro" id="IPR051257">
    <property type="entry name" value="Diverse_CBS-Domain"/>
</dbReference>
<reference evidence="4" key="1">
    <citation type="submission" date="2020-10" db="EMBL/GenBank/DDBJ databases">
        <title>Connecting structure to function with the recovery of over 1000 high-quality activated sludge metagenome-assembled genomes encoding full-length rRNA genes using long-read sequencing.</title>
        <authorList>
            <person name="Singleton C.M."/>
            <person name="Petriglieri F."/>
            <person name="Kristensen J.M."/>
            <person name="Kirkegaard R.H."/>
            <person name="Michaelsen T.Y."/>
            <person name="Andersen M.H."/>
            <person name="Karst S.M."/>
            <person name="Dueholm M.S."/>
            <person name="Nielsen P.H."/>
            <person name="Albertsen M."/>
        </authorList>
    </citation>
    <scope>NUCLEOTIDE SEQUENCE</scope>
    <source>
        <strain evidence="4">EsbW_18-Q3-R4-48_MAXAC.044</strain>
    </source>
</reference>
<organism evidence="4 5">
    <name type="scientific">Candidatus Propionivibrio dominans</name>
    <dbReference type="NCBI Taxonomy" id="2954373"/>
    <lineage>
        <taxon>Bacteria</taxon>
        <taxon>Pseudomonadati</taxon>
        <taxon>Pseudomonadota</taxon>
        <taxon>Betaproteobacteria</taxon>
        <taxon>Rhodocyclales</taxon>
        <taxon>Rhodocyclaceae</taxon>
        <taxon>Propionivibrio</taxon>
    </lineage>
</organism>
<dbReference type="InterPro" id="IPR000644">
    <property type="entry name" value="CBS_dom"/>
</dbReference>
<dbReference type="EMBL" id="JADJNC010000067">
    <property type="protein sequence ID" value="MBK7425325.1"/>
    <property type="molecule type" value="Genomic_DNA"/>
</dbReference>
<dbReference type="SMART" id="SM00116">
    <property type="entry name" value="CBS"/>
    <property type="match status" value="2"/>
</dbReference>
<dbReference type="Pfam" id="PF00571">
    <property type="entry name" value="CBS"/>
    <property type="match status" value="2"/>
</dbReference>
<name>A0A9D7FHM8_9RHOO</name>
<keyword evidence="1 2" id="KW-0129">CBS domain</keyword>